<dbReference type="InterPro" id="IPR006336">
    <property type="entry name" value="GCS2"/>
</dbReference>
<protein>
    <submittedName>
        <fullName evidence="1">Glutamate-cysteine ligase family protein</fullName>
    </submittedName>
</protein>
<keyword evidence="2" id="KW-1185">Reference proteome</keyword>
<name>A0ABS9KA00_9BACT</name>
<dbReference type="InterPro" id="IPR014746">
    <property type="entry name" value="Gln_synth/guanido_kin_cat_dom"/>
</dbReference>
<reference evidence="1" key="1">
    <citation type="submission" date="2022-01" db="EMBL/GenBank/DDBJ databases">
        <authorList>
            <person name="Wang Y."/>
        </authorList>
    </citation>
    <scope>NUCLEOTIDE SEQUENCE</scope>
    <source>
        <strain evidence="1">WB101</strain>
    </source>
</reference>
<dbReference type="Gene3D" id="3.30.590.20">
    <property type="match status" value="1"/>
</dbReference>
<dbReference type="EMBL" id="JAKLWS010000003">
    <property type="protein sequence ID" value="MCG2587683.1"/>
    <property type="molecule type" value="Genomic_DNA"/>
</dbReference>
<sequence length="414" mass="47528">MKIQKKRPLHLFEGYGIEMEYIIVSNSELSALPISDKLLKKAAGEIISEYDRGSMAWSNELVLHLIEIKTNGPAESLEEASDAFQKEVSGIEEILTEFNARLMPGAIHPWMDPFKVKLWPHEFNPVYEAYNRIFDCRGHGWANLQSTHLNLPFHGDEDFEKLHAAVRLVLPLIPALAASSPIADGEIKPFLDFRMEMYRTNSKRIPSVTGLIVPEAVFTQEDYQKEIFDRMYEDISPFDSDGILQDEWLNSRGAMSRWDRETIEIRVIDIQENPAADLAILEWIINLTKAMVDEIWTSLDDQKKWSENSLYDILMAVVRDGEQAMISNSQYLSLFGLNNEKISANELCIHIFESLKSDYSFSDGAIDHLKMIFNEGPLARRILNTLPNNYDHEDLFEVYENLCDCLRNGTPYIP</sequence>
<dbReference type="InterPro" id="IPR050141">
    <property type="entry name" value="GCL_type2/YbdK_subfam"/>
</dbReference>
<dbReference type="SUPFAM" id="SSF55931">
    <property type="entry name" value="Glutamine synthetase/guanido kinase"/>
    <property type="match status" value="1"/>
</dbReference>
<organism evidence="1 2">
    <name type="scientific">Rhodohalobacter sulfatireducens</name>
    <dbReference type="NCBI Taxonomy" id="2911366"/>
    <lineage>
        <taxon>Bacteria</taxon>
        <taxon>Pseudomonadati</taxon>
        <taxon>Balneolota</taxon>
        <taxon>Balneolia</taxon>
        <taxon>Balneolales</taxon>
        <taxon>Balneolaceae</taxon>
        <taxon>Rhodohalobacter</taxon>
    </lineage>
</organism>
<keyword evidence="1" id="KW-0436">Ligase</keyword>
<dbReference type="GO" id="GO:0016874">
    <property type="term" value="F:ligase activity"/>
    <property type="evidence" value="ECO:0007669"/>
    <property type="project" value="UniProtKB-KW"/>
</dbReference>
<comment type="caution">
    <text evidence="1">The sequence shown here is derived from an EMBL/GenBank/DDBJ whole genome shotgun (WGS) entry which is preliminary data.</text>
</comment>
<evidence type="ECO:0000313" key="1">
    <source>
        <dbReference type="EMBL" id="MCG2587683.1"/>
    </source>
</evidence>
<proteinExistence type="predicted"/>
<dbReference type="PANTHER" id="PTHR36510:SF1">
    <property type="entry name" value="GLUTAMATE--CYSTEINE LIGASE 2-RELATED"/>
    <property type="match status" value="1"/>
</dbReference>
<dbReference type="Proteomes" id="UP001165366">
    <property type="component" value="Unassembled WGS sequence"/>
</dbReference>
<evidence type="ECO:0000313" key="2">
    <source>
        <dbReference type="Proteomes" id="UP001165366"/>
    </source>
</evidence>
<reference evidence="1" key="2">
    <citation type="submission" date="2024-05" db="EMBL/GenBank/DDBJ databases">
        <title>Rhodohalobacter halophilus gen. nov., sp. nov., a moderately halophilic member of the family Balneolaceae.</title>
        <authorList>
            <person name="Xia J."/>
        </authorList>
    </citation>
    <scope>NUCLEOTIDE SEQUENCE</scope>
    <source>
        <strain evidence="1">WB101</strain>
    </source>
</reference>
<dbReference type="RefSeq" id="WP_237852526.1">
    <property type="nucleotide sequence ID" value="NZ_JAKLWS010000003.1"/>
</dbReference>
<gene>
    <name evidence="1" type="ORF">L6773_03830</name>
</gene>
<dbReference type="Pfam" id="PF04107">
    <property type="entry name" value="GCS2"/>
    <property type="match status" value="1"/>
</dbReference>
<dbReference type="PANTHER" id="PTHR36510">
    <property type="entry name" value="GLUTAMATE--CYSTEINE LIGASE 2-RELATED"/>
    <property type="match status" value="1"/>
</dbReference>
<accession>A0ABS9KA00</accession>